<dbReference type="CDD" id="cd05132">
    <property type="entry name" value="RasGAP_GAPA"/>
    <property type="match status" value="1"/>
</dbReference>
<name>A0AAD5YAJ0_9FUNG</name>
<protein>
    <submittedName>
        <fullName evidence="2">Glyceraldehyde-3-phosphate dehydrogenase 1</fullName>
    </submittedName>
</protein>
<evidence type="ECO:0000259" key="1">
    <source>
        <dbReference type="PROSITE" id="PS50018"/>
    </source>
</evidence>
<dbReference type="GO" id="GO:0005096">
    <property type="term" value="F:GTPase activator activity"/>
    <property type="evidence" value="ECO:0007669"/>
    <property type="project" value="TreeGrafter"/>
</dbReference>
<sequence length="726" mass="82856">MSQQYQPSDVAKAALVATQNGMEGKTRSGRFSVAALWSMAAENDAEVEDELTHSQRRLREMKLKISSQSKRNFILERDKRYLDSRIALLIQNRMALSEQQEVAAQLEELETAEGHLPDDRKRKLYGNLFHLLQSEPRYIAGLTRFVTLSEIDTLLQTVMFTLFGNQYETREEYLLLSMFQNVLAAEFESATNFSNLMRANTPVSRMMTTYTRRGPGQTYLKSILSERVNKLIGLHDLDLEINPVKVYDQMIQDIENATNQPTNLPKSVSAEEAARNPDVQAIIAPRVKTLMEIGASFLSIIMSSIDQVPYGIRWICKQIRSLTKVIIINPQRKYPDSTEAQKCSLIGGFFMLRFVNPAIVTPQHYMTVDSDPKKNPRRTFTLVAKLLQNLANKPSHTKEPFMSVLNPFIEHNEARFQRFLNDLCEVGEFTDALECPEPDNRLRICLNDLGTPQPQLPRSENKQINLELFSRWDQTNIDTTSSAAADQLTRADYDAKSIFVQILRLSPSMAKMKPLDLDKIVELASTSRDQLLVRKGLKLGDMMQELIRLGQISKSDGYALLKEEISAELTHLGNLAEKVASEINSLSIVYKNIQDHNDYLRAQLETYKAYLQNVRIQSAPQQKAVKTQAPVKFTHKKLEESRVIIESTVPENRRENIYFVISTPFPSVYVISLNYKGRDQPILEMDLKLDDLLEKQQLGVAMLDLDFVKFDVGRTIQLLNNTFSKK</sequence>
<dbReference type="SUPFAM" id="SSF48350">
    <property type="entry name" value="GTPase activation domain, GAP"/>
    <property type="match status" value="1"/>
</dbReference>
<organism evidence="2 3">
    <name type="scientific">Boothiomyces macroporosus</name>
    <dbReference type="NCBI Taxonomy" id="261099"/>
    <lineage>
        <taxon>Eukaryota</taxon>
        <taxon>Fungi</taxon>
        <taxon>Fungi incertae sedis</taxon>
        <taxon>Chytridiomycota</taxon>
        <taxon>Chytridiomycota incertae sedis</taxon>
        <taxon>Chytridiomycetes</taxon>
        <taxon>Rhizophydiales</taxon>
        <taxon>Terramycetaceae</taxon>
        <taxon>Boothiomyces</taxon>
    </lineage>
</organism>
<dbReference type="EMBL" id="JADGKB010000008">
    <property type="protein sequence ID" value="KAJ3261020.1"/>
    <property type="molecule type" value="Genomic_DNA"/>
</dbReference>
<dbReference type="Gene3D" id="1.10.506.10">
    <property type="entry name" value="GTPase Activation - p120gap, domain 1"/>
    <property type="match status" value="1"/>
</dbReference>
<gene>
    <name evidence="2" type="primary">GAP1</name>
    <name evidence="2" type="ORF">HK103_006975</name>
</gene>
<dbReference type="SMART" id="SM00323">
    <property type="entry name" value="RasGAP"/>
    <property type="match status" value="1"/>
</dbReference>
<dbReference type="PROSITE" id="PS50018">
    <property type="entry name" value="RAS_GTPASE_ACTIV_2"/>
    <property type="match status" value="1"/>
</dbReference>
<dbReference type="PANTHER" id="PTHR14149">
    <property type="entry name" value="RAS GTPASE-ACTIVATING PROTEIN WITH IQ MOTIF"/>
    <property type="match status" value="1"/>
</dbReference>
<dbReference type="InterPro" id="IPR001936">
    <property type="entry name" value="RasGAP_dom"/>
</dbReference>
<comment type="caution">
    <text evidence="2">The sequence shown here is derived from an EMBL/GenBank/DDBJ whole genome shotgun (WGS) entry which is preliminary data.</text>
</comment>
<proteinExistence type="predicted"/>
<dbReference type="AlphaFoldDB" id="A0AAD5YAJ0"/>
<reference evidence="2" key="1">
    <citation type="submission" date="2020-05" db="EMBL/GenBank/DDBJ databases">
        <title>Phylogenomic resolution of chytrid fungi.</title>
        <authorList>
            <person name="Stajich J.E."/>
            <person name="Amses K."/>
            <person name="Simmons R."/>
            <person name="Seto K."/>
            <person name="Myers J."/>
            <person name="Bonds A."/>
            <person name="Quandt C.A."/>
            <person name="Barry K."/>
            <person name="Liu P."/>
            <person name="Grigoriev I."/>
            <person name="Longcore J.E."/>
            <person name="James T.Y."/>
        </authorList>
    </citation>
    <scope>NUCLEOTIDE SEQUENCE</scope>
    <source>
        <strain evidence="2">PLAUS21</strain>
    </source>
</reference>
<dbReference type="GO" id="GO:0046580">
    <property type="term" value="P:negative regulation of Ras protein signal transduction"/>
    <property type="evidence" value="ECO:0007669"/>
    <property type="project" value="TreeGrafter"/>
</dbReference>
<dbReference type="InterPro" id="IPR000593">
    <property type="entry name" value="RasGAP_C"/>
</dbReference>
<dbReference type="Proteomes" id="UP001210925">
    <property type="component" value="Unassembled WGS sequence"/>
</dbReference>
<keyword evidence="3" id="KW-1185">Reference proteome</keyword>
<feature type="domain" description="Ras-GAP" evidence="1">
    <location>
        <begin position="170"/>
        <end position="392"/>
    </location>
</feature>
<dbReference type="SUPFAM" id="SSF143885">
    <property type="entry name" value="RGC domain-like"/>
    <property type="match status" value="1"/>
</dbReference>
<dbReference type="PANTHER" id="PTHR14149:SF17">
    <property type="entry name" value="GTPASE-ACTIVATING PROTEIN"/>
    <property type="match status" value="1"/>
</dbReference>
<evidence type="ECO:0000313" key="2">
    <source>
        <dbReference type="EMBL" id="KAJ3261020.1"/>
    </source>
</evidence>
<dbReference type="InterPro" id="IPR008936">
    <property type="entry name" value="Rho_GTPase_activation_prot"/>
</dbReference>
<evidence type="ECO:0000313" key="3">
    <source>
        <dbReference type="Proteomes" id="UP001210925"/>
    </source>
</evidence>
<accession>A0AAD5YAJ0</accession>
<dbReference type="GO" id="GO:0005938">
    <property type="term" value="C:cell cortex"/>
    <property type="evidence" value="ECO:0007669"/>
    <property type="project" value="TreeGrafter"/>
</dbReference>
<dbReference type="Pfam" id="PF03836">
    <property type="entry name" value="RasGAP_C"/>
    <property type="match status" value="1"/>
</dbReference>
<dbReference type="Pfam" id="PF00616">
    <property type="entry name" value="RasGAP"/>
    <property type="match status" value="1"/>
</dbReference>